<protein>
    <submittedName>
        <fullName evidence="3">Uncharacterized protein</fullName>
    </submittedName>
</protein>
<reference evidence="3" key="2">
    <citation type="submission" date="2023-06" db="EMBL/GenBank/DDBJ databases">
        <authorList>
            <consortium name="Lawrence Berkeley National Laboratory"/>
            <person name="Haridas S."/>
            <person name="Hensen N."/>
            <person name="Bonometti L."/>
            <person name="Westerberg I."/>
            <person name="Brannstrom I.O."/>
            <person name="Guillou S."/>
            <person name="Cros-Aarteil S."/>
            <person name="Calhoun S."/>
            <person name="Kuo A."/>
            <person name="Mondo S."/>
            <person name="Pangilinan J."/>
            <person name="Riley R."/>
            <person name="Labutti K."/>
            <person name="Andreopoulos B."/>
            <person name="Lipzen A."/>
            <person name="Chen C."/>
            <person name="Yanf M."/>
            <person name="Daum C."/>
            <person name="Ng V."/>
            <person name="Clum A."/>
            <person name="Steindorff A."/>
            <person name="Ohm R."/>
            <person name="Martin F."/>
            <person name="Silar P."/>
            <person name="Natvig D."/>
            <person name="Lalanne C."/>
            <person name="Gautier V."/>
            <person name="Ament-Velasquez S.L."/>
            <person name="Kruys A."/>
            <person name="Hutchinson M.I."/>
            <person name="Powell A.J."/>
            <person name="Barry K."/>
            <person name="Miller A.N."/>
            <person name="Grigoriev I.V."/>
            <person name="Debuchy R."/>
            <person name="Gladieux P."/>
            <person name="Thoren M.H."/>
            <person name="Johannesson H."/>
        </authorList>
    </citation>
    <scope>NUCLEOTIDE SEQUENCE</scope>
    <source>
        <strain evidence="3">CBS 168.71</strain>
    </source>
</reference>
<reference evidence="3" key="1">
    <citation type="journal article" date="2023" name="Mol. Phylogenet. Evol.">
        <title>Genome-scale phylogeny and comparative genomics of the fungal order Sordariales.</title>
        <authorList>
            <person name="Hensen N."/>
            <person name="Bonometti L."/>
            <person name="Westerberg I."/>
            <person name="Brannstrom I.O."/>
            <person name="Guillou S."/>
            <person name="Cros-Aarteil S."/>
            <person name="Calhoun S."/>
            <person name="Haridas S."/>
            <person name="Kuo A."/>
            <person name="Mondo S."/>
            <person name="Pangilinan J."/>
            <person name="Riley R."/>
            <person name="LaButti K."/>
            <person name="Andreopoulos B."/>
            <person name="Lipzen A."/>
            <person name="Chen C."/>
            <person name="Yan M."/>
            <person name="Daum C."/>
            <person name="Ng V."/>
            <person name="Clum A."/>
            <person name="Steindorff A."/>
            <person name="Ohm R.A."/>
            <person name="Martin F."/>
            <person name="Silar P."/>
            <person name="Natvig D.O."/>
            <person name="Lalanne C."/>
            <person name="Gautier V."/>
            <person name="Ament-Velasquez S.L."/>
            <person name="Kruys A."/>
            <person name="Hutchinson M.I."/>
            <person name="Powell A.J."/>
            <person name="Barry K."/>
            <person name="Miller A.N."/>
            <person name="Grigoriev I.V."/>
            <person name="Debuchy R."/>
            <person name="Gladieux P."/>
            <person name="Hiltunen Thoren M."/>
            <person name="Johannesson H."/>
        </authorList>
    </citation>
    <scope>NUCLEOTIDE SEQUENCE</scope>
    <source>
        <strain evidence="3">CBS 168.71</strain>
    </source>
</reference>
<evidence type="ECO:0000313" key="3">
    <source>
        <dbReference type="EMBL" id="KAK3299491.1"/>
    </source>
</evidence>
<organism evidence="3 4">
    <name type="scientific">Chaetomium fimeti</name>
    <dbReference type="NCBI Taxonomy" id="1854472"/>
    <lineage>
        <taxon>Eukaryota</taxon>
        <taxon>Fungi</taxon>
        <taxon>Dikarya</taxon>
        <taxon>Ascomycota</taxon>
        <taxon>Pezizomycotina</taxon>
        <taxon>Sordariomycetes</taxon>
        <taxon>Sordariomycetidae</taxon>
        <taxon>Sordariales</taxon>
        <taxon>Chaetomiaceae</taxon>
        <taxon>Chaetomium</taxon>
    </lineage>
</organism>
<feature type="compositionally biased region" description="Basic and acidic residues" evidence="1">
    <location>
        <begin position="256"/>
        <end position="270"/>
    </location>
</feature>
<keyword evidence="2" id="KW-1133">Transmembrane helix</keyword>
<feature type="transmembrane region" description="Helical" evidence="2">
    <location>
        <begin position="517"/>
        <end position="535"/>
    </location>
</feature>
<name>A0AAE0LVU3_9PEZI</name>
<evidence type="ECO:0000256" key="2">
    <source>
        <dbReference type="SAM" id="Phobius"/>
    </source>
</evidence>
<evidence type="ECO:0000256" key="1">
    <source>
        <dbReference type="SAM" id="MobiDB-lite"/>
    </source>
</evidence>
<feature type="transmembrane region" description="Helical" evidence="2">
    <location>
        <begin position="217"/>
        <end position="237"/>
    </location>
</feature>
<sequence length="540" mass="59557">MASKDMTTGILSNLIACDGLGKYRALSDTVARDQCCYLNEQNSTACRRIFAPTNGLLDSACLSTPEICRLYSRCRLAETLYTSAEQNNQAGNGSLLLARYKACANLPIIASFSSQRLLEPHIERVVQKHLRLGPTESEFETSLEDITLAVTDCLSSTCGSARNNRYCYNAACSPVRLITNSTLPNIWGINGCLNNICNAGTGALPWADPDIVGVGVFSSYVMQCGFVAILWAGLALFTRHHLRKGRPDRPAKKKPDKPSEKSDKPPEKTDGPANDPDIGSHFRAWIDLLLEFHKSQCYFGGTLMIAVLVANMSTVDFVTTFLVTPLATNSILPVIFSYLLLVYYRASSPAITLLTAVVHLLSSVVYWILYTHLDPRPGMTRGDVYKRYRLNISAVAECGEYSGLAVCPVVDTDSGEFTEGIAAHTSLRVLTPLIWIWSTFVFVVLLLLPPVGARIWARRVRLEKGPGPSPEKRALLPWQRAAFWFTTVMFLAGVGMQIWVLSTAIRLDMVDAKNWSFGQVVAVTVWIPPLLEYVCGEIKL</sequence>
<feature type="transmembrane region" description="Helical" evidence="2">
    <location>
        <begin position="321"/>
        <end position="343"/>
    </location>
</feature>
<evidence type="ECO:0000313" key="4">
    <source>
        <dbReference type="Proteomes" id="UP001278766"/>
    </source>
</evidence>
<dbReference type="EMBL" id="JAUEPN010000002">
    <property type="protein sequence ID" value="KAK3299491.1"/>
    <property type="molecule type" value="Genomic_DNA"/>
</dbReference>
<accession>A0AAE0LVU3</accession>
<dbReference type="AlphaFoldDB" id="A0AAE0LVU3"/>
<feature type="transmembrane region" description="Helical" evidence="2">
    <location>
        <begin position="297"/>
        <end position="315"/>
    </location>
</feature>
<keyword evidence="2" id="KW-0472">Membrane</keyword>
<proteinExistence type="predicted"/>
<gene>
    <name evidence="3" type="ORF">B0H64DRAFT_101054</name>
</gene>
<feature type="transmembrane region" description="Helical" evidence="2">
    <location>
        <begin position="350"/>
        <end position="369"/>
    </location>
</feature>
<feature type="region of interest" description="Disordered" evidence="1">
    <location>
        <begin position="245"/>
        <end position="276"/>
    </location>
</feature>
<dbReference type="GeneID" id="87834602"/>
<comment type="caution">
    <text evidence="3">The sequence shown here is derived from an EMBL/GenBank/DDBJ whole genome shotgun (WGS) entry which is preliminary data.</text>
</comment>
<feature type="transmembrane region" description="Helical" evidence="2">
    <location>
        <begin position="482"/>
        <end position="505"/>
    </location>
</feature>
<keyword evidence="4" id="KW-1185">Reference proteome</keyword>
<feature type="transmembrane region" description="Helical" evidence="2">
    <location>
        <begin position="434"/>
        <end position="457"/>
    </location>
</feature>
<dbReference type="Proteomes" id="UP001278766">
    <property type="component" value="Unassembled WGS sequence"/>
</dbReference>
<dbReference type="RefSeq" id="XP_062663005.1">
    <property type="nucleotide sequence ID" value="XM_062797654.1"/>
</dbReference>
<keyword evidence="2" id="KW-0812">Transmembrane</keyword>